<reference evidence="2" key="1">
    <citation type="journal article" date="2022" name="bioRxiv">
        <title>Sequencing and chromosome-scale assembly of the giantPleurodeles waltlgenome.</title>
        <authorList>
            <person name="Brown T."/>
            <person name="Elewa A."/>
            <person name="Iarovenko S."/>
            <person name="Subramanian E."/>
            <person name="Araus A.J."/>
            <person name="Petzold A."/>
            <person name="Susuki M."/>
            <person name="Suzuki K.-i.T."/>
            <person name="Hayashi T."/>
            <person name="Toyoda A."/>
            <person name="Oliveira C."/>
            <person name="Osipova E."/>
            <person name="Leigh N.D."/>
            <person name="Simon A."/>
            <person name="Yun M.H."/>
        </authorList>
    </citation>
    <scope>NUCLEOTIDE SEQUENCE</scope>
    <source>
        <strain evidence="2">20211129_DDA</strain>
        <tissue evidence="2">Liver</tissue>
    </source>
</reference>
<proteinExistence type="predicted"/>
<evidence type="ECO:0000313" key="2">
    <source>
        <dbReference type="EMBL" id="KAJ1154188.1"/>
    </source>
</evidence>
<gene>
    <name evidence="2" type="ORF">NDU88_006942</name>
</gene>
<dbReference type="AlphaFoldDB" id="A0AAV7RTG7"/>
<keyword evidence="3" id="KW-1185">Reference proteome</keyword>
<protein>
    <submittedName>
        <fullName evidence="2">Uncharacterized protein</fullName>
    </submittedName>
</protein>
<evidence type="ECO:0000313" key="3">
    <source>
        <dbReference type="Proteomes" id="UP001066276"/>
    </source>
</evidence>
<dbReference type="EMBL" id="JANPWB010000009">
    <property type="protein sequence ID" value="KAJ1154188.1"/>
    <property type="molecule type" value="Genomic_DNA"/>
</dbReference>
<sequence>MGRGPAAVTEGEKKTDPGKRDCGEESGDGREERDRGERQRETHRETRRRLNRPWPRSGKSVATAVLDRYTISENSDSSQFS</sequence>
<dbReference type="Proteomes" id="UP001066276">
    <property type="component" value="Chromosome 5"/>
</dbReference>
<feature type="region of interest" description="Disordered" evidence="1">
    <location>
        <begin position="1"/>
        <end position="60"/>
    </location>
</feature>
<comment type="caution">
    <text evidence="2">The sequence shown here is derived from an EMBL/GenBank/DDBJ whole genome shotgun (WGS) entry which is preliminary data.</text>
</comment>
<accession>A0AAV7RTG7</accession>
<name>A0AAV7RTG7_PLEWA</name>
<evidence type="ECO:0000256" key="1">
    <source>
        <dbReference type="SAM" id="MobiDB-lite"/>
    </source>
</evidence>
<feature type="compositionally biased region" description="Basic and acidic residues" evidence="1">
    <location>
        <begin position="10"/>
        <end position="44"/>
    </location>
</feature>
<organism evidence="2 3">
    <name type="scientific">Pleurodeles waltl</name>
    <name type="common">Iberian ribbed newt</name>
    <dbReference type="NCBI Taxonomy" id="8319"/>
    <lineage>
        <taxon>Eukaryota</taxon>
        <taxon>Metazoa</taxon>
        <taxon>Chordata</taxon>
        <taxon>Craniata</taxon>
        <taxon>Vertebrata</taxon>
        <taxon>Euteleostomi</taxon>
        <taxon>Amphibia</taxon>
        <taxon>Batrachia</taxon>
        <taxon>Caudata</taxon>
        <taxon>Salamandroidea</taxon>
        <taxon>Salamandridae</taxon>
        <taxon>Pleurodelinae</taxon>
        <taxon>Pleurodeles</taxon>
    </lineage>
</organism>